<dbReference type="GO" id="GO:0015833">
    <property type="term" value="P:peptide transport"/>
    <property type="evidence" value="ECO:0007669"/>
    <property type="project" value="InterPro"/>
</dbReference>
<evidence type="ECO:0000313" key="11">
    <source>
        <dbReference type="EMBL" id="OMP66269.1"/>
    </source>
</evidence>
<feature type="domain" description="ABC transporter" evidence="10">
    <location>
        <begin position="29"/>
        <end position="280"/>
    </location>
</feature>
<dbReference type="GO" id="GO:0005886">
    <property type="term" value="C:plasma membrane"/>
    <property type="evidence" value="ECO:0007669"/>
    <property type="project" value="UniProtKB-SubCell"/>
</dbReference>
<dbReference type="PROSITE" id="PS00211">
    <property type="entry name" value="ABC_TRANSPORTER_1"/>
    <property type="match status" value="1"/>
</dbReference>
<evidence type="ECO:0000256" key="1">
    <source>
        <dbReference type="ARBA" id="ARBA00004202"/>
    </source>
</evidence>
<proteinExistence type="inferred from homology"/>
<evidence type="ECO:0000256" key="9">
    <source>
        <dbReference type="ARBA" id="ARBA00023136"/>
    </source>
</evidence>
<evidence type="ECO:0000256" key="7">
    <source>
        <dbReference type="ARBA" id="ARBA00022840"/>
    </source>
</evidence>
<evidence type="ECO:0000256" key="3">
    <source>
        <dbReference type="ARBA" id="ARBA00022448"/>
    </source>
</evidence>
<dbReference type="CDD" id="cd03257">
    <property type="entry name" value="ABC_NikE_OppD_transporters"/>
    <property type="match status" value="1"/>
</dbReference>
<keyword evidence="9" id="KW-0472">Membrane</keyword>
<sequence length="351" mass="38765">MSAVMTLTKEIATEKENEKDALFRTSPVLEIKNLSISLYEDKGGEEHRLVKKLNLSIRPGEMLGLAGESGSGKSLTASAILGLLPKSLSVSEGQILIRGQDLLNLSEKEMGHLRGKEIAYIFQNYQDSFTPFIKIGRQLVEALRSHDKISKPEAKKQALLWLERVKLPAEQIFSSYPHQLSGGQLQRASLAAALMFEPVLIIADEPTTALDVLTGEKVLDLLAGLQKELNCAVLLVSHDLKHVLKRTDSMAVMYGGQIVEKGATKSLRENPRHPYTKLLLKARPILRYTALEKFAAIPGEPGLIAKEGCTFALRCPLSFEQCYMVPAMQPAGRFQWTACQAVDREKVDTNA</sequence>
<dbReference type="InterPro" id="IPR003593">
    <property type="entry name" value="AAA+_ATPase"/>
</dbReference>
<keyword evidence="8" id="KW-1278">Translocase</keyword>
<evidence type="ECO:0000313" key="12">
    <source>
        <dbReference type="Proteomes" id="UP000188613"/>
    </source>
</evidence>
<keyword evidence="5" id="KW-0997">Cell inner membrane</keyword>
<name>A0A1V2A5H8_9BACI</name>
<dbReference type="SMART" id="SM00382">
    <property type="entry name" value="AAA"/>
    <property type="match status" value="1"/>
</dbReference>
<dbReference type="PANTHER" id="PTHR43297:SF14">
    <property type="entry name" value="ATPASE AAA-TYPE CORE DOMAIN-CONTAINING PROTEIN"/>
    <property type="match status" value="1"/>
</dbReference>
<dbReference type="InterPro" id="IPR003439">
    <property type="entry name" value="ABC_transporter-like_ATP-bd"/>
</dbReference>
<comment type="similarity">
    <text evidence="2">Belongs to the ABC transporter superfamily.</text>
</comment>
<reference evidence="11 12" key="1">
    <citation type="submission" date="2016-12" db="EMBL/GenBank/DDBJ databases">
        <title>Domibacillus sp. SAB 38T whole genome sequencing.</title>
        <authorList>
            <person name="Verma A."/>
            <person name="Ojha A.K."/>
            <person name="Krishnamurthi S."/>
        </authorList>
    </citation>
    <scope>NUCLEOTIDE SEQUENCE [LARGE SCALE GENOMIC DNA]</scope>
    <source>
        <strain evidence="11 12">SAB 38</strain>
    </source>
</reference>
<keyword evidence="7" id="KW-0067">ATP-binding</keyword>
<dbReference type="EMBL" id="MSFI01000022">
    <property type="protein sequence ID" value="OMP66269.1"/>
    <property type="molecule type" value="Genomic_DNA"/>
</dbReference>
<keyword evidence="12" id="KW-1185">Reference proteome</keyword>
<dbReference type="PANTHER" id="PTHR43297">
    <property type="entry name" value="OLIGOPEPTIDE TRANSPORT ATP-BINDING PROTEIN APPD"/>
    <property type="match status" value="1"/>
</dbReference>
<dbReference type="Pfam" id="PF00005">
    <property type="entry name" value="ABC_tran"/>
    <property type="match status" value="1"/>
</dbReference>
<evidence type="ECO:0000256" key="6">
    <source>
        <dbReference type="ARBA" id="ARBA00022741"/>
    </source>
</evidence>
<organism evidence="11 12">
    <name type="scientific">Domibacillus epiphyticus</name>
    <dbReference type="NCBI Taxonomy" id="1714355"/>
    <lineage>
        <taxon>Bacteria</taxon>
        <taxon>Bacillati</taxon>
        <taxon>Bacillota</taxon>
        <taxon>Bacilli</taxon>
        <taxon>Bacillales</taxon>
        <taxon>Bacillaceae</taxon>
        <taxon>Domibacillus</taxon>
    </lineage>
</organism>
<dbReference type="NCBIfam" id="TIGR01727">
    <property type="entry name" value="oligo_HPY"/>
    <property type="match status" value="1"/>
</dbReference>
<evidence type="ECO:0000256" key="5">
    <source>
        <dbReference type="ARBA" id="ARBA00022519"/>
    </source>
</evidence>
<evidence type="ECO:0000256" key="4">
    <source>
        <dbReference type="ARBA" id="ARBA00022475"/>
    </source>
</evidence>
<dbReference type="SUPFAM" id="SSF52540">
    <property type="entry name" value="P-loop containing nucleoside triphosphate hydrolases"/>
    <property type="match status" value="1"/>
</dbReference>
<dbReference type="PROSITE" id="PS50893">
    <property type="entry name" value="ABC_TRANSPORTER_2"/>
    <property type="match status" value="1"/>
</dbReference>
<dbReference type="AlphaFoldDB" id="A0A1V2A5H8"/>
<dbReference type="InterPro" id="IPR013563">
    <property type="entry name" value="Oligopep_ABC_C"/>
</dbReference>
<dbReference type="InterPro" id="IPR050388">
    <property type="entry name" value="ABC_Ni/Peptide_Import"/>
</dbReference>
<protein>
    <recommendedName>
        <fullName evidence="10">ABC transporter domain-containing protein</fullName>
    </recommendedName>
</protein>
<keyword evidence="4" id="KW-1003">Cell membrane</keyword>
<dbReference type="STRING" id="1714355.BTO28_13315"/>
<dbReference type="InterPro" id="IPR027417">
    <property type="entry name" value="P-loop_NTPase"/>
</dbReference>
<dbReference type="InterPro" id="IPR017871">
    <property type="entry name" value="ABC_transporter-like_CS"/>
</dbReference>
<dbReference type="Proteomes" id="UP000188613">
    <property type="component" value="Unassembled WGS sequence"/>
</dbReference>
<gene>
    <name evidence="11" type="ORF">BTO28_13315</name>
</gene>
<keyword evidence="6" id="KW-0547">Nucleotide-binding</keyword>
<evidence type="ECO:0000259" key="10">
    <source>
        <dbReference type="PROSITE" id="PS50893"/>
    </source>
</evidence>
<keyword evidence="3" id="KW-0813">Transport</keyword>
<dbReference type="GO" id="GO:0016887">
    <property type="term" value="F:ATP hydrolysis activity"/>
    <property type="evidence" value="ECO:0007669"/>
    <property type="project" value="InterPro"/>
</dbReference>
<dbReference type="RefSeq" id="WP_076767058.1">
    <property type="nucleotide sequence ID" value="NZ_MSFI01000022.1"/>
</dbReference>
<comment type="subcellular location">
    <subcellularLocation>
        <location evidence="1">Cell membrane</location>
        <topology evidence="1">Peripheral membrane protein</topology>
    </subcellularLocation>
</comment>
<evidence type="ECO:0000256" key="8">
    <source>
        <dbReference type="ARBA" id="ARBA00022967"/>
    </source>
</evidence>
<evidence type="ECO:0000256" key="2">
    <source>
        <dbReference type="ARBA" id="ARBA00005417"/>
    </source>
</evidence>
<dbReference type="GO" id="GO:0005524">
    <property type="term" value="F:ATP binding"/>
    <property type="evidence" value="ECO:0007669"/>
    <property type="project" value="UniProtKB-KW"/>
</dbReference>
<accession>A0A1V2A5H8</accession>
<comment type="caution">
    <text evidence="11">The sequence shown here is derived from an EMBL/GenBank/DDBJ whole genome shotgun (WGS) entry which is preliminary data.</text>
</comment>
<dbReference type="Gene3D" id="3.40.50.300">
    <property type="entry name" value="P-loop containing nucleotide triphosphate hydrolases"/>
    <property type="match status" value="1"/>
</dbReference>
<dbReference type="Pfam" id="PF08352">
    <property type="entry name" value="oligo_HPY"/>
    <property type="match status" value="1"/>
</dbReference>